<dbReference type="EMBL" id="CP042218">
    <property type="protein sequence ID" value="QDW65661.1"/>
    <property type="molecule type" value="Genomic_DNA"/>
</dbReference>
<feature type="domain" description="CzcB-like C-terminal circularly permuted SH3-like" evidence="15">
    <location>
        <begin position="338"/>
        <end position="397"/>
    </location>
</feature>
<dbReference type="Pfam" id="PF00873">
    <property type="entry name" value="ACR_tran"/>
    <property type="match status" value="1"/>
</dbReference>
<keyword evidence="17" id="KW-1185">Reference proteome</keyword>
<feature type="transmembrane region" description="Helical" evidence="12">
    <location>
        <begin position="1319"/>
        <end position="1336"/>
    </location>
</feature>
<evidence type="ECO:0000256" key="9">
    <source>
        <dbReference type="ARBA" id="ARBA00023065"/>
    </source>
</evidence>
<evidence type="ECO:0000256" key="12">
    <source>
        <dbReference type="SAM" id="Phobius"/>
    </source>
</evidence>
<evidence type="ECO:0000256" key="4">
    <source>
        <dbReference type="ARBA" id="ARBA00022448"/>
    </source>
</evidence>
<keyword evidence="5" id="KW-1003">Cell membrane</keyword>
<comment type="similarity">
    <text evidence="2">Belongs to the membrane fusion protein (MFP) (TC 8.A.1) family.</text>
</comment>
<feature type="transmembrane region" description="Helical" evidence="12">
    <location>
        <begin position="816"/>
        <end position="836"/>
    </location>
</feature>
<keyword evidence="8 12" id="KW-1133">Transmembrane helix</keyword>
<keyword evidence="9" id="KW-0406">Ion transport</keyword>
<dbReference type="InterPro" id="IPR058649">
    <property type="entry name" value="CzcB_C"/>
</dbReference>
<feature type="transmembrane region" description="Helical" evidence="12">
    <location>
        <begin position="893"/>
        <end position="911"/>
    </location>
</feature>
<dbReference type="FunFam" id="2.40.420.20:FF:000003">
    <property type="entry name" value="Cation efflux system protein cusB"/>
    <property type="match status" value="1"/>
</dbReference>
<dbReference type="Pfam" id="PF25954">
    <property type="entry name" value="Beta-barrel_RND_2"/>
    <property type="match status" value="1"/>
</dbReference>
<name>A0A518N164_9GAMM</name>
<feature type="transmembrane region" description="Helical" evidence="12">
    <location>
        <begin position="1343"/>
        <end position="1363"/>
    </location>
</feature>
<dbReference type="InterPro" id="IPR027463">
    <property type="entry name" value="AcrB_DN_DC_subdom"/>
</dbReference>
<feature type="compositionally biased region" description="Low complexity" evidence="11">
    <location>
        <begin position="1495"/>
        <end position="1505"/>
    </location>
</feature>
<evidence type="ECO:0000256" key="2">
    <source>
        <dbReference type="ARBA" id="ARBA00009477"/>
    </source>
</evidence>
<gene>
    <name evidence="16" type="ORF">FPZ22_01060</name>
</gene>
<dbReference type="RefSeq" id="WP_144889476.1">
    <property type="nucleotide sequence ID" value="NZ_CP042218.1"/>
</dbReference>
<dbReference type="SUPFAM" id="SSF82866">
    <property type="entry name" value="Multidrug efflux transporter AcrB transmembrane domain"/>
    <property type="match status" value="2"/>
</dbReference>
<comment type="subcellular location">
    <subcellularLocation>
        <location evidence="1">Cell membrane</location>
        <topology evidence="1">Multi-pass membrane protein</topology>
    </subcellularLocation>
</comment>
<dbReference type="NCBIfam" id="TIGR01730">
    <property type="entry name" value="RND_mfp"/>
    <property type="match status" value="1"/>
</dbReference>
<dbReference type="Gene3D" id="2.40.420.20">
    <property type="match status" value="1"/>
</dbReference>
<evidence type="ECO:0000256" key="7">
    <source>
        <dbReference type="ARBA" id="ARBA00022729"/>
    </source>
</evidence>
<feature type="region of interest" description="Disordered" evidence="11">
    <location>
        <begin position="1495"/>
        <end position="1517"/>
    </location>
</feature>
<dbReference type="InterPro" id="IPR004763">
    <property type="entry name" value="CusA-like"/>
</dbReference>
<keyword evidence="7" id="KW-0732">Signal</keyword>
<keyword evidence="10 12" id="KW-0472">Membrane</keyword>
<dbReference type="Proteomes" id="UP000316584">
    <property type="component" value="Chromosome"/>
</dbReference>
<dbReference type="GO" id="GO:0005886">
    <property type="term" value="C:plasma membrane"/>
    <property type="evidence" value="ECO:0007669"/>
    <property type="project" value="UniProtKB-SubCell"/>
</dbReference>
<accession>A0A518N164</accession>
<keyword evidence="6 12" id="KW-0812">Transmembrane</keyword>
<dbReference type="PANTHER" id="PTHR32063">
    <property type="match status" value="1"/>
</dbReference>
<dbReference type="OrthoDB" id="9758757at2"/>
<reference evidence="16 17" key="1">
    <citation type="submission" date="2019-07" db="EMBL/GenBank/DDBJ databases">
        <title>Full genome sequence of Luteimonas sp. Gr-4.</title>
        <authorList>
            <person name="Im W.-T."/>
        </authorList>
    </citation>
    <scope>NUCLEOTIDE SEQUENCE [LARGE SCALE GENOMIC DNA]</scope>
    <source>
        <strain evidence="16 17">Gr-4</strain>
    </source>
</reference>
<dbReference type="Gene3D" id="3.30.70.1440">
    <property type="entry name" value="Multidrug efflux transporter AcrB pore domain"/>
    <property type="match status" value="1"/>
</dbReference>
<dbReference type="InterPro" id="IPR058792">
    <property type="entry name" value="Beta-barrel_RND_2"/>
</dbReference>
<feature type="transmembrane region" description="Helical" evidence="12">
    <location>
        <begin position="794"/>
        <end position="810"/>
    </location>
</feature>
<proteinExistence type="inferred from homology"/>
<dbReference type="NCBIfam" id="TIGR00914">
    <property type="entry name" value="2A0601"/>
    <property type="match status" value="1"/>
</dbReference>
<dbReference type="Gene3D" id="3.30.2090.10">
    <property type="entry name" value="Multidrug efflux transporter AcrB TolC docking domain, DN and DC subdomains"/>
    <property type="match status" value="2"/>
</dbReference>
<keyword evidence="4" id="KW-0813">Transport</keyword>
<dbReference type="GO" id="GO:0008324">
    <property type="term" value="F:monoatomic cation transmembrane transporter activity"/>
    <property type="evidence" value="ECO:0007669"/>
    <property type="project" value="InterPro"/>
</dbReference>
<dbReference type="Gene3D" id="1.20.1640.10">
    <property type="entry name" value="Multidrug efflux transporter AcrB transmembrane domain"/>
    <property type="match status" value="2"/>
</dbReference>
<dbReference type="InterPro" id="IPR001036">
    <property type="entry name" value="Acrflvin-R"/>
</dbReference>
<feature type="domain" description="CusB-like barrel-sandwich hybrid" evidence="13">
    <location>
        <begin position="129"/>
        <end position="249"/>
    </location>
</feature>
<organism evidence="16 17">
    <name type="scientific">Luteimonas granuli</name>
    <dbReference type="NCBI Taxonomy" id="1176533"/>
    <lineage>
        <taxon>Bacteria</taxon>
        <taxon>Pseudomonadati</taxon>
        <taxon>Pseudomonadota</taxon>
        <taxon>Gammaproteobacteria</taxon>
        <taxon>Lysobacterales</taxon>
        <taxon>Lysobacteraceae</taxon>
        <taxon>Luteimonas</taxon>
    </lineage>
</organism>
<dbReference type="InterPro" id="IPR006143">
    <property type="entry name" value="RND_pump_MFP"/>
</dbReference>
<dbReference type="FunFam" id="2.40.30.170:FF:000010">
    <property type="entry name" value="Efflux RND transporter periplasmic adaptor subunit"/>
    <property type="match status" value="1"/>
</dbReference>
<feature type="transmembrane region" description="Helical" evidence="12">
    <location>
        <begin position="923"/>
        <end position="949"/>
    </location>
</feature>
<evidence type="ECO:0000256" key="8">
    <source>
        <dbReference type="ARBA" id="ARBA00022989"/>
    </source>
</evidence>
<feature type="transmembrane region" description="Helical" evidence="12">
    <location>
        <begin position="1369"/>
        <end position="1393"/>
    </location>
</feature>
<evidence type="ECO:0000256" key="6">
    <source>
        <dbReference type="ARBA" id="ARBA00022692"/>
    </source>
</evidence>
<feature type="transmembrane region" description="Helical" evidence="12">
    <location>
        <begin position="1459"/>
        <end position="1485"/>
    </location>
</feature>
<evidence type="ECO:0000313" key="17">
    <source>
        <dbReference type="Proteomes" id="UP000316584"/>
    </source>
</evidence>
<evidence type="ECO:0000259" key="13">
    <source>
        <dbReference type="Pfam" id="PF25919"/>
    </source>
</evidence>
<evidence type="ECO:0000256" key="10">
    <source>
        <dbReference type="ARBA" id="ARBA00023136"/>
    </source>
</evidence>
<dbReference type="SUPFAM" id="SSF82714">
    <property type="entry name" value="Multidrug efflux transporter AcrB TolC docking domain, DN and DC subdomains"/>
    <property type="match status" value="2"/>
</dbReference>
<dbReference type="Gene3D" id="2.40.30.170">
    <property type="match status" value="1"/>
</dbReference>
<dbReference type="SUPFAM" id="SSF111369">
    <property type="entry name" value="HlyD-like secretion proteins"/>
    <property type="match status" value="1"/>
</dbReference>
<dbReference type="InterPro" id="IPR058790">
    <property type="entry name" value="BSH_CusB"/>
</dbReference>
<feature type="domain" description="CusB-like beta-barrel" evidence="14">
    <location>
        <begin position="254"/>
        <end position="329"/>
    </location>
</feature>
<evidence type="ECO:0000256" key="1">
    <source>
        <dbReference type="ARBA" id="ARBA00004651"/>
    </source>
</evidence>
<dbReference type="PRINTS" id="PR00702">
    <property type="entry name" value="ACRIFLAVINRP"/>
</dbReference>
<dbReference type="Pfam" id="PF25919">
    <property type="entry name" value="BSH_CusB"/>
    <property type="match status" value="1"/>
</dbReference>
<sequence length="1517" mass="163739">MTRNQTLSLALAGVLAALGAGWMLGRAGHDEAASPTTAAAPSSERKILYYRNPMGLPDTSSVPKKDPMGMDYIPVYAGEEPTDDAGTVTVSPGRIQTLGVRTEAVRKTQLASLVRASGTVEIDETRQYVVAPRFEGWVEHLYVNQTGMQVRAGQALLSVYSPQLAAARQEYRLADDAARRLAQSDPASARSMERLRDAARTRLRNWEVGGSQSGSSDTMVLTSPANAVVIEKPVVQGARFQPGETILRLADLSTVWIMARVPAMQAADIAVGQPARFETATLPGRSFEGEVAFVHPVVDAASRTVAVRIALPNPAGDLRPGLYGTVLLEQPWRQPVLSVARSAVLDGGATRTVLVRTAPGRFAPREVTVGRRAGDRVEILDGLAEGEEVVVSANFLIDAESNLKAALEGLEAASLDAHDGHAMPADAPVPGAECRRTNRMPGTECRLPIRTGSTDMLARIIEWSVRNVFLVLVVTIAVLAGGVYAVMNTPLDAQPDLSDVQVIVYTDVPGQAPQVVEDQVTYPLTSALLTVPKSTVVRGFSFFGASFVYVIFEDGTDLYWARSRVLESLDVASRDLPDGVTPTLGPDATGVGWVYQYVLRSARHTLDELRAIQDWYVRFQLTTVPGVAEVASVGGFVRQYSVTVDPARLREFGIPLSRISEVIAGSNRDVGGRVIEMAETEYMVRGRGYLRGTGDLENLALRAEGGTPVRIGDVARVELVPDERRGIADLDGEGDVVAGIAVARYGENALAVIEGLKARIAAIGSGLPDGVSIEAVYDRSELIERAVRTLRDTLLEESLIVALVCLVFLFHARSALVAIVMLPVGVLIAVIAMRALGMNSNIMSLGGIAIAIGAMVDAAIVMIENAHKHIERDDGSRSRVQLIIDACREVGPALFFSLMIITVSFLPVFALEAQEGRMFHPLAFTKTFAMAGAALLSITLVPVLMLLFVRGRIVPEHRNPVNRILVAAYRPIIDLVLRHKWPTLAIAVGVLLATAWPAARLGSEFMPTLNEGTLLYMPTSLPGMSVTKASELMQQQDRIIRSFPEVESVFGKAGRALTATDPAPLEMFETVINLKPEDQWRSGMTTDRLIAEMDTALKFPGVANSWTMPIKARTDMLATGIRTPVGIKVFGSDLAGLEKVALEIEAAVRAVPGTTSAFAERLTGGYYLDVDPDLERLARYGITVGEVQDVVSAALGGERVTTLLDGRERFGVIVRYPRELRDDPDRIATQVLVSTPDGAQVPLGELAAVQVRMGAPGIRTENAMLAAYIYVDTRESDIGRFVEQAREAVAREVSFPPGYHATWSGQFEYMERAAARMRVVVPGTLAIIFLLLYLNFRRVAESLIVMLSVPFALVGGVWLMWMLDYNLSVAVAVGFIALAGVAAETGVVMLIYLDHALEARAARRRAEGGALTDRDLHEAIIEGAVERVRPKMMTVVAIMAGLLPIMWSTGTGSEVMRRIAAPMVGGMVSSTVLTLAVIPALYALIKRRQLRDRAPVPGHAAGHPATIRPPVLERRDP</sequence>
<feature type="transmembrane region" description="Helical" evidence="12">
    <location>
        <begin position="843"/>
        <end position="863"/>
    </location>
</feature>
<protein>
    <submittedName>
        <fullName evidence="16">CusA/CzcA family heavy metal efflux RND transporter</fullName>
    </submittedName>
</protein>
<evidence type="ECO:0000256" key="3">
    <source>
        <dbReference type="ARBA" id="ARBA00010942"/>
    </source>
</evidence>
<dbReference type="Pfam" id="PF25975">
    <property type="entry name" value="CzcB_C"/>
    <property type="match status" value="1"/>
</dbReference>
<dbReference type="Gene3D" id="3.30.70.1320">
    <property type="entry name" value="Multidrug efflux transporter AcrB pore domain like"/>
    <property type="match status" value="1"/>
</dbReference>
<dbReference type="GO" id="GO:0042910">
    <property type="term" value="F:xenobiotic transmembrane transporter activity"/>
    <property type="evidence" value="ECO:0007669"/>
    <property type="project" value="TreeGrafter"/>
</dbReference>
<evidence type="ECO:0000256" key="11">
    <source>
        <dbReference type="SAM" id="MobiDB-lite"/>
    </source>
</evidence>
<dbReference type="SUPFAM" id="SSF82693">
    <property type="entry name" value="Multidrug efflux transporter AcrB pore domain, PN1, PN2, PC1 and PC2 subdomains"/>
    <property type="match status" value="2"/>
</dbReference>
<evidence type="ECO:0000256" key="5">
    <source>
        <dbReference type="ARBA" id="ARBA00022475"/>
    </source>
</evidence>
<feature type="transmembrane region" description="Helical" evidence="12">
    <location>
        <begin position="1430"/>
        <end position="1447"/>
    </location>
</feature>
<evidence type="ECO:0000259" key="15">
    <source>
        <dbReference type="Pfam" id="PF25975"/>
    </source>
</evidence>
<dbReference type="PANTHER" id="PTHR32063:SF19">
    <property type="entry name" value="CATION EFFLUX SYSTEM PROTEIN CUSA"/>
    <property type="match status" value="1"/>
</dbReference>
<dbReference type="KEGG" id="lug:FPZ22_01060"/>
<dbReference type="Gene3D" id="3.30.70.1430">
    <property type="entry name" value="Multidrug efflux transporter AcrB pore domain"/>
    <property type="match status" value="2"/>
</dbReference>
<evidence type="ECO:0000313" key="16">
    <source>
        <dbReference type="EMBL" id="QDW65661.1"/>
    </source>
</evidence>
<evidence type="ECO:0000259" key="14">
    <source>
        <dbReference type="Pfam" id="PF25954"/>
    </source>
</evidence>
<comment type="similarity">
    <text evidence="3">Belongs to the resistance-nodulation-cell division (RND) (TC 2.A.6) family.</text>
</comment>